<accession>A0A1R4FCY1</accession>
<comment type="catalytic activity">
    <reaction evidence="4">
        <text>(R)-pantoate + NADP(+) = 2-dehydropantoate + NADPH + H(+)</text>
        <dbReference type="Rhea" id="RHEA:16233"/>
        <dbReference type="ChEBI" id="CHEBI:11561"/>
        <dbReference type="ChEBI" id="CHEBI:15378"/>
        <dbReference type="ChEBI" id="CHEBI:15980"/>
        <dbReference type="ChEBI" id="CHEBI:57783"/>
        <dbReference type="ChEBI" id="CHEBI:58349"/>
        <dbReference type="EC" id="1.1.1.169"/>
    </reaction>
</comment>
<keyword evidence="2 4" id="KW-0521">NADP</keyword>
<dbReference type="Pfam" id="PF08546">
    <property type="entry name" value="ApbA_C"/>
    <property type="match status" value="1"/>
</dbReference>
<keyword evidence="4" id="KW-0566">Pantothenate biosynthesis</keyword>
<reference evidence="8 9" key="1">
    <citation type="submission" date="2017-02" db="EMBL/GenBank/DDBJ databases">
        <authorList>
            <person name="Peterson S.W."/>
        </authorList>
    </citation>
    <scope>NUCLEOTIDE SEQUENCE [LARGE SCALE GENOMIC DNA]</scope>
    <source>
        <strain evidence="8 9">B Ar 00.02</strain>
    </source>
</reference>
<dbReference type="GO" id="GO:0005737">
    <property type="term" value="C:cytoplasm"/>
    <property type="evidence" value="ECO:0007669"/>
    <property type="project" value="TreeGrafter"/>
</dbReference>
<dbReference type="SUPFAM" id="SSF51735">
    <property type="entry name" value="NAD(P)-binding Rossmann-fold domains"/>
    <property type="match status" value="1"/>
</dbReference>
<proteinExistence type="inferred from homology"/>
<dbReference type="PANTHER" id="PTHR21708">
    <property type="entry name" value="PROBABLE 2-DEHYDROPANTOATE 2-REDUCTASE"/>
    <property type="match status" value="1"/>
</dbReference>
<sequence length="337" mass="34910">MGVGDTVDMRILMVGAGATGGAFGARLLEAGRDVTYLLRTSRAEKLRRDGLRFISPDGDRVLPVQVITADQTAAEFDLVLLAVKATGLDAALHDAGPFIGADTTVIPFLNGMRHIDLIRALPAGNPLGGLVKILAALDEDGSVRQMTGLATMTIGTFDGSAVPARISDTLRVPGLELFETGEVLQSLWDKWVFIAAAGVITCLFRNNVGNILAAGGRSQIDAAIAETEAVAVAAGYPTKTPSHDQAVGLLTAPGSTFVSSLYRDVISGQATEAEHILGDLQSRARALEVETPLVDLTLVQIRAGELVAAAPEGSAGVRRGHQDASSAARGIAGADAP</sequence>
<dbReference type="Gene3D" id="1.10.1040.10">
    <property type="entry name" value="N-(1-d-carboxylethyl)-l-norvaline Dehydrogenase, domain 2"/>
    <property type="match status" value="1"/>
</dbReference>
<dbReference type="InterPro" id="IPR013752">
    <property type="entry name" value="KPA_reductase"/>
</dbReference>
<dbReference type="NCBIfam" id="TIGR00745">
    <property type="entry name" value="apbA_panE"/>
    <property type="match status" value="1"/>
</dbReference>
<dbReference type="InterPro" id="IPR013332">
    <property type="entry name" value="KPR_N"/>
</dbReference>
<name>A0A1R4FCY1_9MICC</name>
<evidence type="ECO:0000256" key="1">
    <source>
        <dbReference type="ARBA" id="ARBA00007870"/>
    </source>
</evidence>
<dbReference type="Proteomes" id="UP000195913">
    <property type="component" value="Unassembled WGS sequence"/>
</dbReference>
<dbReference type="EMBL" id="FUHW01000014">
    <property type="protein sequence ID" value="SJM53642.1"/>
    <property type="molecule type" value="Genomic_DNA"/>
</dbReference>
<organism evidence="8 9">
    <name type="scientific">Arthrobacter rhombi</name>
    <dbReference type="NCBI Taxonomy" id="71253"/>
    <lineage>
        <taxon>Bacteria</taxon>
        <taxon>Bacillati</taxon>
        <taxon>Actinomycetota</taxon>
        <taxon>Actinomycetes</taxon>
        <taxon>Micrococcales</taxon>
        <taxon>Micrococcaceae</taxon>
        <taxon>Arthrobacter</taxon>
    </lineage>
</organism>
<dbReference type="GO" id="GO:0015940">
    <property type="term" value="P:pantothenate biosynthetic process"/>
    <property type="evidence" value="ECO:0007669"/>
    <property type="project" value="UniProtKB-UniPathway"/>
</dbReference>
<dbReference type="SUPFAM" id="SSF48179">
    <property type="entry name" value="6-phosphogluconate dehydrogenase C-terminal domain-like"/>
    <property type="match status" value="1"/>
</dbReference>
<comment type="similarity">
    <text evidence="1 4">Belongs to the ketopantoate reductase family.</text>
</comment>
<dbReference type="InterPro" id="IPR036291">
    <property type="entry name" value="NAD(P)-bd_dom_sf"/>
</dbReference>
<dbReference type="GO" id="GO:0008677">
    <property type="term" value="F:2-dehydropantoate 2-reductase activity"/>
    <property type="evidence" value="ECO:0007669"/>
    <property type="project" value="UniProtKB-EC"/>
</dbReference>
<dbReference type="PANTHER" id="PTHR21708:SF26">
    <property type="entry name" value="2-DEHYDROPANTOATE 2-REDUCTASE"/>
    <property type="match status" value="1"/>
</dbReference>
<dbReference type="InterPro" id="IPR008927">
    <property type="entry name" value="6-PGluconate_DH-like_C_sf"/>
</dbReference>
<dbReference type="InterPro" id="IPR051402">
    <property type="entry name" value="KPR-Related"/>
</dbReference>
<dbReference type="InterPro" id="IPR013328">
    <property type="entry name" value="6PGD_dom2"/>
</dbReference>
<evidence type="ECO:0000256" key="4">
    <source>
        <dbReference type="RuleBase" id="RU362068"/>
    </source>
</evidence>
<feature type="domain" description="Ketopantoate reductase C-terminal" evidence="7">
    <location>
        <begin position="183"/>
        <end position="303"/>
    </location>
</feature>
<dbReference type="UniPathway" id="UPA00028">
    <property type="reaction ID" value="UER00004"/>
</dbReference>
<keyword evidence="9" id="KW-1185">Reference proteome</keyword>
<evidence type="ECO:0000256" key="5">
    <source>
        <dbReference type="SAM" id="MobiDB-lite"/>
    </source>
</evidence>
<gene>
    <name evidence="8" type="ORF">FM101_03370</name>
</gene>
<comment type="pathway">
    <text evidence="4">Cofactor biosynthesis; (R)-pantothenate biosynthesis; (R)-pantoate from 3-methyl-2-oxobutanoate: step 2/2.</text>
</comment>
<feature type="domain" description="Ketopantoate reductase N-terminal" evidence="6">
    <location>
        <begin position="11"/>
        <end position="158"/>
    </location>
</feature>
<evidence type="ECO:0000313" key="8">
    <source>
        <dbReference type="EMBL" id="SJM53642.1"/>
    </source>
</evidence>
<dbReference type="Pfam" id="PF02558">
    <property type="entry name" value="ApbA"/>
    <property type="match status" value="1"/>
</dbReference>
<dbReference type="EC" id="1.1.1.169" evidence="4"/>
<feature type="region of interest" description="Disordered" evidence="5">
    <location>
        <begin position="312"/>
        <end position="337"/>
    </location>
</feature>
<evidence type="ECO:0000256" key="3">
    <source>
        <dbReference type="ARBA" id="ARBA00023002"/>
    </source>
</evidence>
<dbReference type="AlphaFoldDB" id="A0A1R4FCY1"/>
<evidence type="ECO:0000259" key="6">
    <source>
        <dbReference type="Pfam" id="PF02558"/>
    </source>
</evidence>
<keyword evidence="3 4" id="KW-0560">Oxidoreductase</keyword>
<dbReference type="Gene3D" id="3.40.50.720">
    <property type="entry name" value="NAD(P)-binding Rossmann-like Domain"/>
    <property type="match status" value="1"/>
</dbReference>
<evidence type="ECO:0000259" key="7">
    <source>
        <dbReference type="Pfam" id="PF08546"/>
    </source>
</evidence>
<evidence type="ECO:0000256" key="2">
    <source>
        <dbReference type="ARBA" id="ARBA00022857"/>
    </source>
</evidence>
<protein>
    <recommendedName>
        <fullName evidence="4">2-dehydropantoate 2-reductase</fullName>
        <ecNumber evidence="4">1.1.1.169</ecNumber>
    </recommendedName>
    <alternativeName>
        <fullName evidence="4">Ketopantoate reductase</fullName>
    </alternativeName>
</protein>
<evidence type="ECO:0000313" key="9">
    <source>
        <dbReference type="Proteomes" id="UP000195913"/>
    </source>
</evidence>
<dbReference type="InterPro" id="IPR003710">
    <property type="entry name" value="ApbA"/>
</dbReference>
<comment type="function">
    <text evidence="4">Catalyzes the NADPH-dependent reduction of ketopantoate into pantoic acid.</text>
</comment>